<feature type="domain" description="YjeF C-terminal" evidence="20">
    <location>
        <begin position="230"/>
        <end position="501"/>
    </location>
</feature>
<comment type="similarity">
    <text evidence="18">Belongs to the NnrE/AIBP family.</text>
</comment>
<dbReference type="GO" id="GO:0005524">
    <property type="term" value="F:ATP binding"/>
    <property type="evidence" value="ECO:0007669"/>
    <property type="project" value="UniProtKB-UniRule"/>
</dbReference>
<dbReference type="NCBIfam" id="TIGR00197">
    <property type="entry name" value="yjeF_nterm"/>
    <property type="match status" value="1"/>
</dbReference>
<feature type="binding site" evidence="18">
    <location>
        <position position="154"/>
    </location>
    <ligand>
        <name>(6S)-NADPHX</name>
        <dbReference type="ChEBI" id="CHEBI:64076"/>
    </ligand>
</feature>
<comment type="similarity">
    <text evidence="17">Belongs to the NnrD/CARKD family.</text>
</comment>
<evidence type="ECO:0000256" key="14">
    <source>
        <dbReference type="ARBA" id="ARBA00025153"/>
    </source>
</evidence>
<evidence type="ECO:0000256" key="19">
    <source>
        <dbReference type="PIRNR" id="PIRNR017184"/>
    </source>
</evidence>
<comment type="cofactor">
    <cofactor evidence="17">
        <name>Mg(2+)</name>
        <dbReference type="ChEBI" id="CHEBI:18420"/>
    </cofactor>
</comment>
<protein>
    <recommendedName>
        <fullName evidence="19">Bifunctional NAD(P)H-hydrate repair enzyme</fullName>
    </recommendedName>
    <alternativeName>
        <fullName evidence="19">Nicotinamide nucleotide repair protein</fullName>
    </alternativeName>
    <domain>
        <recommendedName>
            <fullName evidence="19">ADP-dependent (S)-NAD(P)H-hydrate dehydratase</fullName>
            <ecNumber evidence="19">4.2.1.136</ecNumber>
        </recommendedName>
        <alternativeName>
            <fullName evidence="19">ADP-dependent NAD(P)HX dehydratase</fullName>
        </alternativeName>
    </domain>
    <domain>
        <recommendedName>
            <fullName evidence="19">NAD(P)H-hydrate epimerase</fullName>
            <ecNumber evidence="19">5.1.99.6</ecNumber>
        </recommendedName>
    </domain>
</protein>
<accession>A0A2S9YMT9</accession>
<evidence type="ECO:0000256" key="10">
    <source>
        <dbReference type="ARBA" id="ARBA00023027"/>
    </source>
</evidence>
<evidence type="ECO:0000259" key="21">
    <source>
        <dbReference type="PROSITE" id="PS51385"/>
    </source>
</evidence>
<evidence type="ECO:0000256" key="3">
    <source>
        <dbReference type="ARBA" id="ARBA00006001"/>
    </source>
</evidence>
<feature type="binding site" evidence="18">
    <location>
        <position position="114"/>
    </location>
    <ligand>
        <name>K(+)</name>
        <dbReference type="ChEBI" id="CHEBI:29103"/>
    </ligand>
</feature>
<dbReference type="PIRSF" id="PIRSF017184">
    <property type="entry name" value="Nnr"/>
    <property type="match status" value="1"/>
</dbReference>
<keyword evidence="10 17" id="KW-0520">NAD</keyword>
<comment type="catalytic activity">
    <reaction evidence="15 17 19">
        <text>(6S)-NADHX + ADP = AMP + phosphate + NADH + H(+)</text>
        <dbReference type="Rhea" id="RHEA:32223"/>
        <dbReference type="ChEBI" id="CHEBI:15378"/>
        <dbReference type="ChEBI" id="CHEBI:43474"/>
        <dbReference type="ChEBI" id="CHEBI:57945"/>
        <dbReference type="ChEBI" id="CHEBI:64074"/>
        <dbReference type="ChEBI" id="CHEBI:456215"/>
        <dbReference type="ChEBI" id="CHEBI:456216"/>
        <dbReference type="EC" id="4.2.1.136"/>
    </reaction>
</comment>
<evidence type="ECO:0000256" key="6">
    <source>
        <dbReference type="ARBA" id="ARBA00022741"/>
    </source>
</evidence>
<dbReference type="PANTHER" id="PTHR12592">
    <property type="entry name" value="ATP-DEPENDENT (S)-NAD(P)H-HYDRATE DEHYDRATASE FAMILY MEMBER"/>
    <property type="match status" value="1"/>
</dbReference>
<evidence type="ECO:0000256" key="5">
    <source>
        <dbReference type="ARBA" id="ARBA00022723"/>
    </source>
</evidence>
<keyword evidence="11 18" id="KW-0413">Isomerase</keyword>
<dbReference type="HAMAP" id="MF_01966">
    <property type="entry name" value="NADHX_epimerase"/>
    <property type="match status" value="1"/>
</dbReference>
<evidence type="ECO:0000256" key="18">
    <source>
        <dbReference type="HAMAP-Rule" id="MF_01966"/>
    </source>
</evidence>
<dbReference type="CDD" id="cd01171">
    <property type="entry name" value="YXKO-related"/>
    <property type="match status" value="1"/>
</dbReference>
<evidence type="ECO:0000256" key="1">
    <source>
        <dbReference type="ARBA" id="ARBA00000013"/>
    </source>
</evidence>
<organism evidence="22 23">
    <name type="scientific">Enhygromyxa salina</name>
    <dbReference type="NCBI Taxonomy" id="215803"/>
    <lineage>
        <taxon>Bacteria</taxon>
        <taxon>Pseudomonadati</taxon>
        <taxon>Myxococcota</taxon>
        <taxon>Polyangia</taxon>
        <taxon>Nannocystales</taxon>
        <taxon>Nannocystaceae</taxon>
        <taxon>Enhygromyxa</taxon>
    </lineage>
</organism>
<dbReference type="EMBL" id="PVNL01000076">
    <property type="protein sequence ID" value="PRQ06400.1"/>
    <property type="molecule type" value="Genomic_DNA"/>
</dbReference>
<keyword evidence="7 17" id="KW-0067">ATP-binding</keyword>
<comment type="similarity">
    <text evidence="3 19">In the N-terminal section; belongs to the NnrE/AIBP family.</text>
</comment>
<evidence type="ECO:0000256" key="12">
    <source>
        <dbReference type="ARBA" id="ARBA00023239"/>
    </source>
</evidence>
<dbReference type="GO" id="GO:0046496">
    <property type="term" value="P:nicotinamide nucleotide metabolic process"/>
    <property type="evidence" value="ECO:0007669"/>
    <property type="project" value="UniProtKB-UniRule"/>
</dbReference>
<comment type="catalytic activity">
    <reaction evidence="1 18 19">
        <text>(6R)-NADHX = (6S)-NADHX</text>
        <dbReference type="Rhea" id="RHEA:32215"/>
        <dbReference type="ChEBI" id="CHEBI:64074"/>
        <dbReference type="ChEBI" id="CHEBI:64075"/>
        <dbReference type="EC" id="5.1.99.6"/>
    </reaction>
</comment>
<dbReference type="InterPro" id="IPR029056">
    <property type="entry name" value="Ribokinase-like"/>
</dbReference>
<dbReference type="InterPro" id="IPR036652">
    <property type="entry name" value="YjeF_N_dom_sf"/>
</dbReference>
<name>A0A2S9YMT9_9BACT</name>
<dbReference type="HAMAP" id="MF_01965">
    <property type="entry name" value="NADHX_dehydratase"/>
    <property type="match status" value="1"/>
</dbReference>
<comment type="cofactor">
    <cofactor evidence="18 19">
        <name>K(+)</name>
        <dbReference type="ChEBI" id="CHEBI:29103"/>
    </cofactor>
    <text evidence="18 19">Binds 1 potassium ion per subunit.</text>
</comment>
<reference evidence="22 23" key="1">
    <citation type="submission" date="2018-03" db="EMBL/GenBank/DDBJ databases">
        <title>Draft Genome Sequences of the Obligatory Marine Myxobacteria Enhygromyxa salina SWB007.</title>
        <authorList>
            <person name="Poehlein A."/>
            <person name="Moghaddam J.A."/>
            <person name="Harms H."/>
            <person name="Alanjari M."/>
            <person name="Koenig G.M."/>
            <person name="Daniel R."/>
            <person name="Schaeberle T.F."/>
        </authorList>
    </citation>
    <scope>NUCLEOTIDE SEQUENCE [LARGE SCALE GENOMIC DNA]</scope>
    <source>
        <strain evidence="22 23">SWB007</strain>
    </source>
</reference>
<keyword evidence="9 18" id="KW-0630">Potassium</keyword>
<keyword evidence="5 18" id="KW-0479">Metal-binding</keyword>
<evidence type="ECO:0000256" key="9">
    <source>
        <dbReference type="ARBA" id="ARBA00022958"/>
    </source>
</evidence>
<feature type="binding site" evidence="18">
    <location>
        <begin position="52"/>
        <end position="56"/>
    </location>
    <ligand>
        <name>(6S)-NADPHX</name>
        <dbReference type="ChEBI" id="CHEBI:64076"/>
    </ligand>
</feature>
<dbReference type="PROSITE" id="PS51385">
    <property type="entry name" value="YJEF_N"/>
    <property type="match status" value="1"/>
</dbReference>
<comment type="similarity">
    <text evidence="4 19">In the C-terminal section; belongs to the NnrD/CARKD family.</text>
</comment>
<comment type="catalytic activity">
    <reaction evidence="2 18 19">
        <text>(6R)-NADPHX = (6S)-NADPHX</text>
        <dbReference type="Rhea" id="RHEA:32227"/>
        <dbReference type="ChEBI" id="CHEBI:64076"/>
        <dbReference type="ChEBI" id="CHEBI:64077"/>
        <dbReference type="EC" id="5.1.99.6"/>
    </reaction>
</comment>
<gene>
    <name evidence="22" type="primary">nnr</name>
    <name evidence="17" type="synonym">nnrD</name>
    <name evidence="18" type="synonym">nnrE</name>
    <name evidence="22" type="ORF">ENSA7_39460</name>
</gene>
<dbReference type="Pfam" id="PF01256">
    <property type="entry name" value="Carb_kinase"/>
    <property type="match status" value="1"/>
</dbReference>
<comment type="caution">
    <text evidence="22">The sequence shown here is derived from an EMBL/GenBank/DDBJ whole genome shotgun (WGS) entry which is preliminary data.</text>
</comment>
<feature type="binding site" evidence="18">
    <location>
        <position position="53"/>
    </location>
    <ligand>
        <name>K(+)</name>
        <dbReference type="ChEBI" id="CHEBI:29103"/>
    </ligand>
</feature>
<sequence length="516" mass="52785">MAAAADRHTIEQLEMPSSVLMERAALCVSAEVERLADARGVEQIVILVGPGNNGGDGLAIARQLHGRERAVVAVMVGGRHNAAVAAQLQLARAHGVEVVTELPPAPADATIIVDALLGTGSRGAPRGAVAAALQWLAVAVDELGRERLITVAVDLPSGVDVDSGAVPGAVASAALTVTFQRSKPGLHLTPARDHVGELVVAEIGLVAVEEPEQIELIDPAWVARWLAPLSSPAHSPAHYPAHYPAHKGQRGHVGVIGGGGGTPGAAILAATAAMRSGAGLATLAPLDLQLRHALIELRPELMLAAPEHAWVIPQADVLVVGPGLVDADQQALDDLQRSDARPMVWDASGLEHYHLAPGAGPRILTPHPGEAARMLDRVAPERAWTSARVQADRRAAAEQLALATRAVVVLKGQGTIVARAAGAGAGSCLAICTRGGPALATAGSGDVLAGAIAALLARGLDAWTAACVGVYVHALAGDCLSVNGTLAMDIADTLPTAFMQAVADPTIPDWPRLVRG</sequence>
<dbReference type="Gene3D" id="3.40.1190.20">
    <property type="match status" value="1"/>
</dbReference>
<dbReference type="InterPro" id="IPR017953">
    <property type="entry name" value="Carbohydrate_kinase_pred_CS"/>
</dbReference>
<feature type="binding site" evidence="17">
    <location>
        <position position="323"/>
    </location>
    <ligand>
        <name>(6S)-NADPHX</name>
        <dbReference type="ChEBI" id="CHEBI:64076"/>
    </ligand>
</feature>
<feature type="binding site" evidence="17">
    <location>
        <position position="446"/>
    </location>
    <ligand>
        <name>(6S)-NADPHX</name>
        <dbReference type="ChEBI" id="CHEBI:64076"/>
    </ligand>
</feature>
<feature type="binding site" evidence="18">
    <location>
        <position position="157"/>
    </location>
    <ligand>
        <name>K(+)</name>
        <dbReference type="ChEBI" id="CHEBI:29103"/>
    </ligand>
</feature>
<keyword evidence="13" id="KW-0511">Multifunctional enzyme</keyword>
<dbReference type="SUPFAM" id="SSF53613">
    <property type="entry name" value="Ribokinase-like"/>
    <property type="match status" value="1"/>
</dbReference>
<keyword evidence="12 17" id="KW-0456">Lyase</keyword>
<evidence type="ECO:0000256" key="4">
    <source>
        <dbReference type="ARBA" id="ARBA00009524"/>
    </source>
</evidence>
<dbReference type="Gene3D" id="3.40.50.10260">
    <property type="entry name" value="YjeF N-terminal domain"/>
    <property type="match status" value="1"/>
</dbReference>
<comment type="catalytic activity">
    <reaction evidence="16 17 19">
        <text>(6S)-NADPHX + ADP = AMP + phosphate + NADPH + H(+)</text>
        <dbReference type="Rhea" id="RHEA:32235"/>
        <dbReference type="ChEBI" id="CHEBI:15378"/>
        <dbReference type="ChEBI" id="CHEBI:43474"/>
        <dbReference type="ChEBI" id="CHEBI:57783"/>
        <dbReference type="ChEBI" id="CHEBI:64076"/>
        <dbReference type="ChEBI" id="CHEBI:456215"/>
        <dbReference type="ChEBI" id="CHEBI:456216"/>
        <dbReference type="EC" id="4.2.1.136"/>
    </reaction>
</comment>
<feature type="binding site" evidence="17">
    <location>
        <position position="265"/>
    </location>
    <ligand>
        <name>(6S)-NADPHX</name>
        <dbReference type="ChEBI" id="CHEBI:64076"/>
    </ligand>
</feature>
<keyword evidence="8 17" id="KW-0521">NADP</keyword>
<dbReference type="GO" id="GO:0110051">
    <property type="term" value="P:metabolite repair"/>
    <property type="evidence" value="ECO:0007669"/>
    <property type="project" value="TreeGrafter"/>
</dbReference>
<evidence type="ECO:0000256" key="16">
    <source>
        <dbReference type="ARBA" id="ARBA00049209"/>
    </source>
</evidence>
<dbReference type="Pfam" id="PF03853">
    <property type="entry name" value="YjeF_N"/>
    <property type="match status" value="1"/>
</dbReference>
<evidence type="ECO:0000256" key="13">
    <source>
        <dbReference type="ARBA" id="ARBA00023268"/>
    </source>
</evidence>
<dbReference type="InterPro" id="IPR030677">
    <property type="entry name" value="Nnr"/>
</dbReference>
<dbReference type="NCBIfam" id="TIGR00196">
    <property type="entry name" value="yjeF_cterm"/>
    <property type="match status" value="1"/>
</dbReference>
<evidence type="ECO:0000313" key="23">
    <source>
        <dbReference type="Proteomes" id="UP000238823"/>
    </source>
</evidence>
<comment type="subunit">
    <text evidence="17">Homotetramer.</text>
</comment>
<feature type="binding site" evidence="18">
    <location>
        <begin position="118"/>
        <end position="124"/>
    </location>
    <ligand>
        <name>(6S)-NADPHX</name>
        <dbReference type="ChEBI" id="CHEBI:64076"/>
    </ligand>
</feature>
<dbReference type="GO" id="GO:0052856">
    <property type="term" value="F:NAD(P)HX epimerase activity"/>
    <property type="evidence" value="ECO:0007669"/>
    <property type="project" value="UniProtKB-UniRule"/>
</dbReference>
<feature type="binding site" evidence="17">
    <location>
        <position position="445"/>
    </location>
    <ligand>
        <name>AMP</name>
        <dbReference type="ChEBI" id="CHEBI:456215"/>
    </ligand>
</feature>
<evidence type="ECO:0000256" key="7">
    <source>
        <dbReference type="ARBA" id="ARBA00022840"/>
    </source>
</evidence>
<dbReference type="SUPFAM" id="SSF64153">
    <property type="entry name" value="YjeF N-terminal domain-like"/>
    <property type="match status" value="1"/>
</dbReference>
<dbReference type="GO" id="GO:0052855">
    <property type="term" value="F:ADP-dependent NAD(P)H-hydrate dehydratase activity"/>
    <property type="evidence" value="ECO:0007669"/>
    <property type="project" value="UniProtKB-UniRule"/>
</dbReference>
<dbReference type="PROSITE" id="PS01050">
    <property type="entry name" value="YJEF_C_2"/>
    <property type="match status" value="1"/>
</dbReference>
<comment type="caution">
    <text evidence="18">Lacks conserved residue(s) required for the propagation of feature annotation.</text>
</comment>
<dbReference type="PANTHER" id="PTHR12592:SF0">
    <property type="entry name" value="ATP-DEPENDENT (S)-NAD(P)H-HYDRATE DEHYDRATASE"/>
    <property type="match status" value="1"/>
</dbReference>
<proteinExistence type="inferred from homology"/>
<dbReference type="EC" id="5.1.99.6" evidence="19"/>
<dbReference type="AlphaFoldDB" id="A0A2S9YMT9"/>
<dbReference type="InterPro" id="IPR000631">
    <property type="entry name" value="CARKD"/>
</dbReference>
<comment type="function">
    <text evidence="18">Catalyzes the epimerization of the S- and R-forms of NAD(P)HX, a damaged form of NAD(P)H that is a result of enzymatic or heat-dependent hydration. This is a prerequisite for the S-specific NAD(P)H-hydrate dehydratase to allow the repair of both epimers of NAD(P)HX.</text>
</comment>
<evidence type="ECO:0000259" key="20">
    <source>
        <dbReference type="PROSITE" id="PS51383"/>
    </source>
</evidence>
<dbReference type="InterPro" id="IPR004443">
    <property type="entry name" value="YjeF_N_dom"/>
</dbReference>
<comment type="function">
    <text evidence="17">Catalyzes the dehydration of the S-form of NAD(P)HX at the expense of ADP, which is converted to AMP. Together with NAD(P)HX epimerase, which catalyzes the epimerization of the S- and R-forms, the enzyme allows the repair of both epimers of NAD(P)HX, a damaged form of NAD(P)H that is a result of enzymatic or heat-dependent hydration.</text>
</comment>
<keyword evidence="6 17" id="KW-0547">Nucleotide-binding</keyword>
<evidence type="ECO:0000256" key="8">
    <source>
        <dbReference type="ARBA" id="ARBA00022857"/>
    </source>
</evidence>
<feature type="binding site" evidence="17">
    <location>
        <begin position="411"/>
        <end position="415"/>
    </location>
    <ligand>
        <name>AMP</name>
        <dbReference type="ChEBI" id="CHEBI:456215"/>
    </ligand>
</feature>
<evidence type="ECO:0000256" key="11">
    <source>
        <dbReference type="ARBA" id="ARBA00023235"/>
    </source>
</evidence>
<dbReference type="GO" id="GO:0046872">
    <property type="term" value="F:metal ion binding"/>
    <property type="evidence" value="ECO:0007669"/>
    <property type="project" value="UniProtKB-UniRule"/>
</dbReference>
<dbReference type="EC" id="4.2.1.136" evidence="19"/>
<comment type="function">
    <text evidence="14 19">Bifunctional enzyme that catalyzes the epimerization of the S- and R-forms of NAD(P)HX and the dehydration of the S-form of NAD(P)HX at the expense of ADP, which is converted to AMP. This allows the repair of both epimers of NAD(P)HX, a damaged form of NAD(P)H that is a result of enzymatic or heat-dependent hydration.</text>
</comment>
<feature type="binding site" evidence="17">
    <location>
        <position position="367"/>
    </location>
    <ligand>
        <name>(6S)-NADPHX</name>
        <dbReference type="ChEBI" id="CHEBI:64076"/>
    </ligand>
</feature>
<evidence type="ECO:0000256" key="17">
    <source>
        <dbReference type="HAMAP-Rule" id="MF_01965"/>
    </source>
</evidence>
<evidence type="ECO:0000256" key="15">
    <source>
        <dbReference type="ARBA" id="ARBA00048238"/>
    </source>
</evidence>
<dbReference type="PROSITE" id="PS51383">
    <property type="entry name" value="YJEF_C_3"/>
    <property type="match status" value="1"/>
</dbReference>
<evidence type="ECO:0000256" key="2">
    <source>
        <dbReference type="ARBA" id="ARBA00000909"/>
    </source>
</evidence>
<dbReference type="Proteomes" id="UP000238823">
    <property type="component" value="Unassembled WGS sequence"/>
</dbReference>
<evidence type="ECO:0000313" key="22">
    <source>
        <dbReference type="EMBL" id="PRQ06400.1"/>
    </source>
</evidence>
<feature type="domain" description="YjeF N-terminal" evidence="21">
    <location>
        <begin position="2"/>
        <end position="211"/>
    </location>
</feature>